<evidence type="ECO:0000256" key="5">
    <source>
        <dbReference type="ARBA" id="ARBA00023242"/>
    </source>
</evidence>
<feature type="compositionally biased region" description="Polar residues" evidence="10">
    <location>
        <begin position="153"/>
        <end position="166"/>
    </location>
</feature>
<evidence type="ECO:0000256" key="2">
    <source>
        <dbReference type="ARBA" id="ARBA00022723"/>
    </source>
</evidence>
<feature type="zinc finger region" description="C3H1-type" evidence="9">
    <location>
        <begin position="1"/>
        <end position="25"/>
    </location>
</feature>
<protein>
    <recommendedName>
        <fullName evidence="7">Nucleoporin NUP42</fullName>
    </recommendedName>
    <alternativeName>
        <fullName evidence="8">Nucleoporin-like protein 2</fullName>
    </alternativeName>
</protein>
<dbReference type="SUPFAM" id="SSF90229">
    <property type="entry name" value="CCCH zinc finger"/>
    <property type="match status" value="1"/>
</dbReference>
<dbReference type="PANTHER" id="PTHR46527:SF1">
    <property type="entry name" value="NUCLEOPORIN NUP42"/>
    <property type="match status" value="1"/>
</dbReference>
<evidence type="ECO:0000256" key="10">
    <source>
        <dbReference type="SAM" id="MobiDB-lite"/>
    </source>
</evidence>
<accession>A0A232F883</accession>
<evidence type="ECO:0000256" key="9">
    <source>
        <dbReference type="PROSITE-ProRule" id="PRU00723"/>
    </source>
</evidence>
<dbReference type="EMBL" id="NNAY01000676">
    <property type="protein sequence ID" value="OXU27056.1"/>
    <property type="molecule type" value="Genomic_DNA"/>
</dbReference>
<comment type="subcellular location">
    <subcellularLocation>
        <location evidence="1">Nucleus membrane</location>
        <topology evidence="1">Peripheral membrane protein</topology>
        <orientation evidence="1">Cytoplasmic side</orientation>
    </subcellularLocation>
</comment>
<feature type="domain" description="C3H1-type" evidence="11">
    <location>
        <begin position="1"/>
        <end position="25"/>
    </location>
</feature>
<dbReference type="InterPro" id="IPR041367">
    <property type="entry name" value="Znf-CCCH_4"/>
</dbReference>
<evidence type="ECO:0000256" key="7">
    <source>
        <dbReference type="ARBA" id="ARBA00039886"/>
    </source>
</evidence>
<name>A0A232F883_9HYME</name>
<comment type="function">
    <text evidence="6">Required for the export of mRNAs containing poly(A) tails from the nucleus into the cytoplasm.</text>
</comment>
<dbReference type="InterPro" id="IPR051767">
    <property type="entry name" value="Nucleoporin_NUP42"/>
</dbReference>
<dbReference type="PROSITE" id="PS50103">
    <property type="entry name" value="ZF_C3H1"/>
    <property type="match status" value="1"/>
</dbReference>
<evidence type="ECO:0000259" key="11">
    <source>
        <dbReference type="PROSITE" id="PS50103"/>
    </source>
</evidence>
<keyword evidence="3 9" id="KW-0863">Zinc-finger</keyword>
<feature type="region of interest" description="Disordered" evidence="10">
    <location>
        <begin position="576"/>
        <end position="597"/>
    </location>
</feature>
<keyword evidence="13" id="KW-1185">Reference proteome</keyword>
<gene>
    <name evidence="12" type="ORF">TSAR_008597</name>
</gene>
<evidence type="ECO:0000256" key="6">
    <source>
        <dbReference type="ARBA" id="ARBA00037262"/>
    </source>
</evidence>
<reference evidence="12 13" key="1">
    <citation type="journal article" date="2017" name="Curr. Biol.">
        <title>The Evolution of Venom by Co-option of Single-Copy Genes.</title>
        <authorList>
            <person name="Martinson E.O."/>
            <person name="Mrinalini"/>
            <person name="Kelkar Y.D."/>
            <person name="Chang C.H."/>
            <person name="Werren J.H."/>
        </authorList>
    </citation>
    <scope>NUCLEOTIDE SEQUENCE [LARGE SCALE GENOMIC DNA]</scope>
    <source>
        <strain evidence="12 13">Alberta</strain>
        <tissue evidence="12">Whole body</tissue>
    </source>
</reference>
<dbReference type="AlphaFoldDB" id="A0A232F883"/>
<dbReference type="Proteomes" id="UP000215335">
    <property type="component" value="Unassembled WGS sequence"/>
</dbReference>
<dbReference type="STRING" id="543379.A0A232F883"/>
<evidence type="ECO:0000256" key="1">
    <source>
        <dbReference type="ARBA" id="ARBA00004335"/>
    </source>
</evidence>
<dbReference type="InterPro" id="IPR036855">
    <property type="entry name" value="Znf_CCCH_sf"/>
</dbReference>
<proteinExistence type="predicted"/>
<dbReference type="Gene3D" id="4.10.1000.10">
    <property type="entry name" value="Zinc finger, CCCH-type"/>
    <property type="match status" value="1"/>
</dbReference>
<feature type="region of interest" description="Disordered" evidence="10">
    <location>
        <begin position="150"/>
        <end position="196"/>
    </location>
</feature>
<evidence type="ECO:0000256" key="8">
    <source>
        <dbReference type="ARBA" id="ARBA00042384"/>
    </source>
</evidence>
<dbReference type="InterPro" id="IPR000571">
    <property type="entry name" value="Znf_CCCH"/>
</dbReference>
<dbReference type="GO" id="GO:0031965">
    <property type="term" value="C:nuclear membrane"/>
    <property type="evidence" value="ECO:0007669"/>
    <property type="project" value="UniProtKB-SubCell"/>
</dbReference>
<feature type="compositionally biased region" description="Low complexity" evidence="10">
    <location>
        <begin position="580"/>
        <end position="589"/>
    </location>
</feature>
<evidence type="ECO:0000313" key="12">
    <source>
        <dbReference type="EMBL" id="OXU27056.1"/>
    </source>
</evidence>
<dbReference type="GO" id="GO:0005643">
    <property type="term" value="C:nuclear pore"/>
    <property type="evidence" value="ECO:0007669"/>
    <property type="project" value="UniProtKB-ARBA"/>
</dbReference>
<keyword evidence="2 9" id="KW-0479">Metal-binding</keyword>
<dbReference type="InterPro" id="IPR025574">
    <property type="entry name" value="Nucleoporin_FG_rpt"/>
</dbReference>
<keyword evidence="4 9" id="KW-0862">Zinc</keyword>
<dbReference type="Pfam" id="PF18044">
    <property type="entry name" value="zf-CCCH_4"/>
    <property type="match status" value="1"/>
</dbReference>
<comment type="caution">
    <text evidence="12">The sequence shown here is derived from an EMBL/GenBank/DDBJ whole genome shotgun (WGS) entry which is preliminary data.</text>
</comment>
<dbReference type="OrthoDB" id="20729at2759"/>
<evidence type="ECO:0000313" key="13">
    <source>
        <dbReference type="Proteomes" id="UP000215335"/>
    </source>
</evidence>
<sequence length="688" mass="68611">MVLCKYFQQGTCRFGQYCKFEHAYGNRSKTFGDEKNIALLVAEDVLQAERGGQWLLSCYGPFKERKCIPGMDDLSPEEVRWEMYQAQKTGAVDQIKAQFQQMCEAMKVKRDALKNPTPAIVQLLEEVQSSGSENSAFGDKQKQGNYAFGQPQMEASNQPNQSSNVFGQKPAFGAAPSNPFGGGTNNTFGSNQQSSSIFGRPAAATTTNSVFGGKASFGTPSVFSGGTATAAPTAGGSIFGGGSKPAATPFGTVQNAPTFGGLATQGTNIFGGAATGTQSGFGQPPAFGAAQAQTAAGNAFLKPSTAQGSVFGGAATGGSVFGGNAAATAAAPAFGATPAAVSSAPSGTGIFGQPTQANAAFGGAPVFGGTAGFGAAQPTAGGSVFGGQSAFGAAPAAAASTNVFGGNTAAAATTGFGALAQQGATANAFGAASATPAVATNTFGAASATPAATNVFGAPAATPAAATNAFGVASATPAAATNAFGAAPISTTTGPFGGTANQADIEDKSMILNHRIAANTVFATSASAAPGPFGGNAAFSKPASFGFATPATNTTSVFGTSTATSTTQSPFGTNTFGNVQPQQQQQQQQSVFASSKQTTAAAANPFMQAKTQQQSSPFGVAPSTQSSPFGNFAKPTGNAFGSVSVTVMIDETAYSTDDCLTDDEKAAYRASAFTEGHIPLRPPTKELR</sequence>
<dbReference type="Pfam" id="PF13634">
    <property type="entry name" value="Nucleoporin_FG"/>
    <property type="match status" value="4"/>
</dbReference>
<evidence type="ECO:0000256" key="3">
    <source>
        <dbReference type="ARBA" id="ARBA00022771"/>
    </source>
</evidence>
<keyword evidence="5" id="KW-0539">Nucleus</keyword>
<evidence type="ECO:0000256" key="4">
    <source>
        <dbReference type="ARBA" id="ARBA00022833"/>
    </source>
</evidence>
<organism evidence="12 13">
    <name type="scientific">Trichomalopsis sarcophagae</name>
    <dbReference type="NCBI Taxonomy" id="543379"/>
    <lineage>
        <taxon>Eukaryota</taxon>
        <taxon>Metazoa</taxon>
        <taxon>Ecdysozoa</taxon>
        <taxon>Arthropoda</taxon>
        <taxon>Hexapoda</taxon>
        <taxon>Insecta</taxon>
        <taxon>Pterygota</taxon>
        <taxon>Neoptera</taxon>
        <taxon>Endopterygota</taxon>
        <taxon>Hymenoptera</taxon>
        <taxon>Apocrita</taxon>
        <taxon>Proctotrupomorpha</taxon>
        <taxon>Chalcidoidea</taxon>
        <taxon>Pteromalidae</taxon>
        <taxon>Pteromalinae</taxon>
        <taxon>Trichomalopsis</taxon>
    </lineage>
</organism>
<dbReference type="GO" id="GO:0008270">
    <property type="term" value="F:zinc ion binding"/>
    <property type="evidence" value="ECO:0007669"/>
    <property type="project" value="UniProtKB-KW"/>
</dbReference>
<dbReference type="PANTHER" id="PTHR46527">
    <property type="entry name" value="NUCLEOPORIN-LIKE PROTEIN 2"/>
    <property type="match status" value="1"/>
</dbReference>